<evidence type="ECO:0000259" key="9">
    <source>
        <dbReference type="Pfam" id="PF00749"/>
    </source>
</evidence>
<evidence type="ECO:0000313" key="12">
    <source>
        <dbReference type="Proteomes" id="UP000823757"/>
    </source>
</evidence>
<dbReference type="Pfam" id="PF00749">
    <property type="entry name" value="tRNA-synt_1c"/>
    <property type="match status" value="1"/>
</dbReference>
<dbReference type="GO" id="GO:0006424">
    <property type="term" value="P:glutamyl-tRNA aminoacylation"/>
    <property type="evidence" value="ECO:0007669"/>
    <property type="project" value="UniProtKB-UniRule"/>
</dbReference>
<evidence type="ECO:0000256" key="3">
    <source>
        <dbReference type="ARBA" id="ARBA00022598"/>
    </source>
</evidence>
<dbReference type="Gene3D" id="3.40.50.620">
    <property type="entry name" value="HUPs"/>
    <property type="match status" value="1"/>
</dbReference>
<dbReference type="GO" id="GO:0000049">
    <property type="term" value="F:tRNA binding"/>
    <property type="evidence" value="ECO:0007669"/>
    <property type="project" value="InterPro"/>
</dbReference>
<comment type="similarity">
    <text evidence="1 8">Belongs to the class-I aminoacyl-tRNA synthetase family. Glutamate--tRNA ligase type 1 subfamily.</text>
</comment>
<dbReference type="InterPro" id="IPR001412">
    <property type="entry name" value="aa-tRNA-synth_I_CS"/>
</dbReference>
<dbReference type="InterPro" id="IPR014729">
    <property type="entry name" value="Rossmann-like_a/b/a_fold"/>
</dbReference>
<dbReference type="InterPro" id="IPR033910">
    <property type="entry name" value="GluRS_core"/>
</dbReference>
<keyword evidence="3 8" id="KW-0436">Ligase</keyword>
<dbReference type="GO" id="GO:0005829">
    <property type="term" value="C:cytosol"/>
    <property type="evidence" value="ECO:0007669"/>
    <property type="project" value="TreeGrafter"/>
</dbReference>
<dbReference type="InterPro" id="IPR020058">
    <property type="entry name" value="Glu/Gln-tRNA-synth_Ib_cat-dom"/>
</dbReference>
<proteinExistence type="inferred from homology"/>
<feature type="binding site" evidence="8">
    <location>
        <position position="276"/>
    </location>
    <ligand>
        <name>ATP</name>
        <dbReference type="ChEBI" id="CHEBI:30616"/>
    </ligand>
</feature>
<dbReference type="HAMAP" id="MF_00022">
    <property type="entry name" value="Glu_tRNA_synth_type1"/>
    <property type="match status" value="1"/>
</dbReference>
<evidence type="ECO:0000256" key="2">
    <source>
        <dbReference type="ARBA" id="ARBA00022490"/>
    </source>
</evidence>
<evidence type="ECO:0000256" key="7">
    <source>
        <dbReference type="ARBA" id="ARBA00023146"/>
    </source>
</evidence>
<evidence type="ECO:0000256" key="5">
    <source>
        <dbReference type="ARBA" id="ARBA00022840"/>
    </source>
</evidence>
<organism evidence="11 12">
    <name type="scientific">Candidatus Cryptobacteroides faecigallinarum</name>
    <dbReference type="NCBI Taxonomy" id="2840763"/>
    <lineage>
        <taxon>Bacteria</taxon>
        <taxon>Pseudomonadati</taxon>
        <taxon>Bacteroidota</taxon>
        <taxon>Bacteroidia</taxon>
        <taxon>Bacteroidales</taxon>
        <taxon>Candidatus Cryptobacteroides</taxon>
    </lineage>
</organism>
<keyword evidence="6 8" id="KW-0648">Protein biosynthesis</keyword>
<dbReference type="NCBIfam" id="TIGR00464">
    <property type="entry name" value="gltX_bact"/>
    <property type="match status" value="1"/>
</dbReference>
<dbReference type="PANTHER" id="PTHR43311">
    <property type="entry name" value="GLUTAMATE--TRNA LIGASE"/>
    <property type="match status" value="1"/>
</dbReference>
<evidence type="ECO:0000259" key="10">
    <source>
        <dbReference type="Pfam" id="PF19269"/>
    </source>
</evidence>
<dbReference type="EC" id="6.1.1.17" evidence="8"/>
<gene>
    <name evidence="8" type="primary">gltX</name>
    <name evidence="11" type="ORF">IAB91_02775</name>
</gene>
<dbReference type="GO" id="GO:0004818">
    <property type="term" value="F:glutamate-tRNA ligase activity"/>
    <property type="evidence" value="ECO:0007669"/>
    <property type="project" value="UniProtKB-UniRule"/>
</dbReference>
<comment type="subcellular location">
    <subcellularLocation>
        <location evidence="8">Cytoplasm</location>
    </subcellularLocation>
</comment>
<reference evidence="11" key="1">
    <citation type="submission" date="2020-10" db="EMBL/GenBank/DDBJ databases">
        <authorList>
            <person name="Gilroy R."/>
        </authorList>
    </citation>
    <scope>NUCLEOTIDE SEQUENCE</scope>
    <source>
        <strain evidence="11">B1-13419</strain>
    </source>
</reference>
<feature type="short sequence motif" description="'KMSKS' region" evidence="8">
    <location>
        <begin position="273"/>
        <end position="277"/>
    </location>
</feature>
<dbReference type="GO" id="GO:0005524">
    <property type="term" value="F:ATP binding"/>
    <property type="evidence" value="ECO:0007669"/>
    <property type="project" value="UniProtKB-UniRule"/>
</dbReference>
<dbReference type="GO" id="GO:0008270">
    <property type="term" value="F:zinc ion binding"/>
    <property type="evidence" value="ECO:0007669"/>
    <property type="project" value="InterPro"/>
</dbReference>
<evidence type="ECO:0000256" key="4">
    <source>
        <dbReference type="ARBA" id="ARBA00022741"/>
    </source>
</evidence>
<keyword evidence="7 8" id="KW-0030">Aminoacyl-tRNA synthetase</keyword>
<dbReference type="PRINTS" id="PR00987">
    <property type="entry name" value="TRNASYNTHGLU"/>
</dbReference>
<dbReference type="InterPro" id="IPR045462">
    <property type="entry name" value="aa-tRNA-synth_I_cd-bd"/>
</dbReference>
<dbReference type="SUPFAM" id="SSF52374">
    <property type="entry name" value="Nucleotidylyl transferase"/>
    <property type="match status" value="1"/>
</dbReference>
<dbReference type="Proteomes" id="UP000823757">
    <property type="component" value="Unassembled WGS sequence"/>
</dbReference>
<dbReference type="EMBL" id="JADIMD010000039">
    <property type="protein sequence ID" value="MBO8474198.1"/>
    <property type="molecule type" value="Genomic_DNA"/>
</dbReference>
<dbReference type="PROSITE" id="PS00178">
    <property type="entry name" value="AA_TRNA_LIGASE_I"/>
    <property type="match status" value="1"/>
</dbReference>
<dbReference type="AlphaFoldDB" id="A0A9D9NIE2"/>
<dbReference type="InterPro" id="IPR049940">
    <property type="entry name" value="GluQ/Sye"/>
</dbReference>
<reference evidence="11" key="2">
    <citation type="journal article" date="2021" name="PeerJ">
        <title>Extensive microbial diversity within the chicken gut microbiome revealed by metagenomics and culture.</title>
        <authorList>
            <person name="Gilroy R."/>
            <person name="Ravi A."/>
            <person name="Getino M."/>
            <person name="Pursley I."/>
            <person name="Horton D.L."/>
            <person name="Alikhan N.F."/>
            <person name="Baker D."/>
            <person name="Gharbi K."/>
            <person name="Hall N."/>
            <person name="Watson M."/>
            <person name="Adriaenssens E.M."/>
            <person name="Foster-Nyarko E."/>
            <person name="Jarju S."/>
            <person name="Secka A."/>
            <person name="Antonio M."/>
            <person name="Oren A."/>
            <person name="Chaudhuri R.R."/>
            <person name="La Ragione R."/>
            <person name="Hildebrand F."/>
            <person name="Pallen M.J."/>
        </authorList>
    </citation>
    <scope>NUCLEOTIDE SEQUENCE</scope>
    <source>
        <strain evidence="11">B1-13419</strain>
    </source>
</reference>
<protein>
    <recommendedName>
        <fullName evidence="8">Glutamate--tRNA ligase</fullName>
        <ecNumber evidence="8">6.1.1.17</ecNumber>
    </recommendedName>
    <alternativeName>
        <fullName evidence="8">Glutamyl-tRNA synthetase</fullName>
        <shortName evidence="8">GluRS</shortName>
    </alternativeName>
</protein>
<name>A0A9D9NIE2_9BACT</name>
<feature type="short sequence motif" description="'HIGH' region" evidence="8">
    <location>
        <begin position="11"/>
        <end position="21"/>
    </location>
</feature>
<comment type="catalytic activity">
    <reaction evidence="8">
        <text>tRNA(Glu) + L-glutamate + ATP = L-glutamyl-tRNA(Glu) + AMP + diphosphate</text>
        <dbReference type="Rhea" id="RHEA:23540"/>
        <dbReference type="Rhea" id="RHEA-COMP:9663"/>
        <dbReference type="Rhea" id="RHEA-COMP:9680"/>
        <dbReference type="ChEBI" id="CHEBI:29985"/>
        <dbReference type="ChEBI" id="CHEBI:30616"/>
        <dbReference type="ChEBI" id="CHEBI:33019"/>
        <dbReference type="ChEBI" id="CHEBI:78442"/>
        <dbReference type="ChEBI" id="CHEBI:78520"/>
        <dbReference type="ChEBI" id="CHEBI:456215"/>
        <dbReference type="EC" id="6.1.1.17"/>
    </reaction>
</comment>
<dbReference type="Gene3D" id="1.10.10.350">
    <property type="match status" value="1"/>
</dbReference>
<dbReference type="FunFam" id="3.40.50.620:FF:000127">
    <property type="entry name" value="Glutamate--tRNA ligase"/>
    <property type="match status" value="1"/>
</dbReference>
<evidence type="ECO:0000256" key="8">
    <source>
        <dbReference type="HAMAP-Rule" id="MF_00022"/>
    </source>
</evidence>
<sequence>MERKTRVRFAPSPTGPLHMGGVRTALYNYLYAKQHGGDFIIRIEDTDSQRFVPGAEKYIIEALNWCGIIPDEGVDADGNVVETPSERHPHAPYRQSQRRGIYRKYAEQLVEAGYAYYAFDTAEELAAKRAEMEARKETFIYNHITRGSLRNSLSMPESEWRPLVETHTDWTIRFKMPEDRVVKMDDLIRGHVEVNTNTLDDKVLWKRADELPTYHLANIVDDHLMEITEVIRGEEWLPSLPLHYLLYEAFGWTDTMPRFAHLSLLLKPDGKGKLSKRDGDRLGFPVFPLQWTSPEGDITRGYREDGYFPEAFVNMLAMLGWNPGDDRELFTLEELAQAFSLERVIKSGARFNPDKAKWYNKEYLRMKSDEELTSLFIPVLESHGLQVVECPKCAITAGAELTVRGADFKNGIFTRAYVESVVALIKERATFVADFWDIASYLFKAPESYSEKDVAKFWKEENYTLAFQVADFIEGFNAGHNPAEAEFSKEEIEGPMEEFIRSHEWPMGKVMNCLRLALAGASSGLGIADIVSLIGKQEVARRISNIKAALLDK</sequence>
<accession>A0A9D9NIE2</accession>
<keyword evidence="4 8" id="KW-0547">Nucleotide-binding</keyword>
<dbReference type="InterPro" id="IPR008925">
    <property type="entry name" value="aa_tRNA-synth_I_cd-bd_sf"/>
</dbReference>
<dbReference type="InterPro" id="IPR000924">
    <property type="entry name" value="Glu/Gln-tRNA-synth"/>
</dbReference>
<dbReference type="SUPFAM" id="SSF48163">
    <property type="entry name" value="An anticodon-binding domain of class I aminoacyl-tRNA synthetases"/>
    <property type="match status" value="1"/>
</dbReference>
<dbReference type="InterPro" id="IPR020751">
    <property type="entry name" value="aa-tRNA-synth_I_codon-bd_sub2"/>
</dbReference>
<keyword evidence="2 8" id="KW-0963">Cytoplasm</keyword>
<comment type="function">
    <text evidence="8">Catalyzes the attachment of glutamate to tRNA(Glu) in a two-step reaction: glutamate is first activated by ATP to form Glu-AMP and then transferred to the acceptor end of tRNA(Glu).</text>
</comment>
<comment type="subunit">
    <text evidence="8">Monomer.</text>
</comment>
<dbReference type="PANTHER" id="PTHR43311:SF2">
    <property type="entry name" value="GLUTAMATE--TRNA LIGASE, MITOCHONDRIAL-RELATED"/>
    <property type="match status" value="1"/>
</dbReference>
<evidence type="ECO:0000313" key="11">
    <source>
        <dbReference type="EMBL" id="MBO8474198.1"/>
    </source>
</evidence>
<keyword evidence="5 8" id="KW-0067">ATP-binding</keyword>
<comment type="caution">
    <text evidence="8">Lacks conserved residue(s) required for the propagation of feature annotation.</text>
</comment>
<feature type="domain" description="Glutamyl/glutaminyl-tRNA synthetase class Ib catalytic" evidence="9">
    <location>
        <begin position="5"/>
        <end position="358"/>
    </location>
</feature>
<dbReference type="InterPro" id="IPR004527">
    <property type="entry name" value="Glu-tRNA-ligase_bac/mito"/>
</dbReference>
<evidence type="ECO:0000256" key="1">
    <source>
        <dbReference type="ARBA" id="ARBA00007894"/>
    </source>
</evidence>
<dbReference type="Pfam" id="PF19269">
    <property type="entry name" value="Anticodon_2"/>
    <property type="match status" value="1"/>
</dbReference>
<evidence type="ECO:0000256" key="6">
    <source>
        <dbReference type="ARBA" id="ARBA00022917"/>
    </source>
</evidence>
<dbReference type="CDD" id="cd00808">
    <property type="entry name" value="GluRS_core"/>
    <property type="match status" value="1"/>
</dbReference>
<feature type="domain" description="Aminoacyl-tRNA synthetase class I anticodon-binding" evidence="10">
    <location>
        <begin position="414"/>
        <end position="545"/>
    </location>
</feature>
<comment type="caution">
    <text evidence="11">The sequence shown here is derived from an EMBL/GenBank/DDBJ whole genome shotgun (WGS) entry which is preliminary data.</text>
</comment>